<accession>A0A423SWU3</accession>
<dbReference type="InterPro" id="IPR002557">
    <property type="entry name" value="Chitin-bd_dom"/>
</dbReference>
<proteinExistence type="predicted"/>
<evidence type="ECO:0000313" key="4">
    <source>
        <dbReference type="Proteomes" id="UP000283509"/>
    </source>
</evidence>
<evidence type="ECO:0000259" key="2">
    <source>
        <dbReference type="PROSITE" id="PS50940"/>
    </source>
</evidence>
<comment type="caution">
    <text evidence="3">The sequence shown here is derived from an EMBL/GenBank/DDBJ whole genome shotgun (WGS) entry which is preliminary data.</text>
</comment>
<dbReference type="GO" id="GO:0005576">
    <property type="term" value="C:extracellular region"/>
    <property type="evidence" value="ECO:0007669"/>
    <property type="project" value="InterPro"/>
</dbReference>
<dbReference type="InterPro" id="IPR052976">
    <property type="entry name" value="Scoloptoxin-like"/>
</dbReference>
<name>A0A423SWU3_PENVA</name>
<dbReference type="Pfam" id="PF01607">
    <property type="entry name" value="CBM_14"/>
    <property type="match status" value="1"/>
</dbReference>
<gene>
    <name evidence="3" type="ORF">C7M84_013159</name>
</gene>
<evidence type="ECO:0000313" key="3">
    <source>
        <dbReference type="EMBL" id="ROT68677.1"/>
    </source>
</evidence>
<organism evidence="3 4">
    <name type="scientific">Penaeus vannamei</name>
    <name type="common">Whiteleg shrimp</name>
    <name type="synonym">Litopenaeus vannamei</name>
    <dbReference type="NCBI Taxonomy" id="6689"/>
    <lineage>
        <taxon>Eukaryota</taxon>
        <taxon>Metazoa</taxon>
        <taxon>Ecdysozoa</taxon>
        <taxon>Arthropoda</taxon>
        <taxon>Crustacea</taxon>
        <taxon>Multicrustacea</taxon>
        <taxon>Malacostraca</taxon>
        <taxon>Eumalacostraca</taxon>
        <taxon>Eucarida</taxon>
        <taxon>Decapoda</taxon>
        <taxon>Dendrobranchiata</taxon>
        <taxon>Penaeoidea</taxon>
        <taxon>Penaeidae</taxon>
        <taxon>Penaeus</taxon>
    </lineage>
</organism>
<reference evidence="3 4" key="2">
    <citation type="submission" date="2019-01" db="EMBL/GenBank/DDBJ databases">
        <title>The decoding of complex shrimp genome reveals the adaptation for benthos swimmer, frequently molting mechanism and breeding impact on genome.</title>
        <authorList>
            <person name="Sun Y."/>
            <person name="Gao Y."/>
            <person name="Yu Y."/>
        </authorList>
    </citation>
    <scope>NUCLEOTIDE SEQUENCE [LARGE SCALE GENOMIC DNA]</scope>
    <source>
        <tissue evidence="3">Muscle</tissue>
    </source>
</reference>
<reference evidence="3 4" key="1">
    <citation type="submission" date="2018-04" db="EMBL/GenBank/DDBJ databases">
        <authorList>
            <person name="Zhang X."/>
            <person name="Yuan J."/>
            <person name="Li F."/>
            <person name="Xiang J."/>
        </authorList>
    </citation>
    <scope>NUCLEOTIDE SEQUENCE [LARGE SCALE GENOMIC DNA]</scope>
    <source>
        <tissue evidence="3">Muscle</tissue>
    </source>
</reference>
<dbReference type="AlphaFoldDB" id="A0A423SWU3"/>
<dbReference type="EMBL" id="QCYY01002646">
    <property type="protein sequence ID" value="ROT68677.1"/>
    <property type="molecule type" value="Genomic_DNA"/>
</dbReference>
<dbReference type="PANTHER" id="PTHR22933">
    <property type="entry name" value="FI18007P1-RELATED"/>
    <property type="match status" value="1"/>
</dbReference>
<dbReference type="InterPro" id="IPR036508">
    <property type="entry name" value="Chitin-bd_dom_sf"/>
</dbReference>
<dbReference type="Proteomes" id="UP000283509">
    <property type="component" value="Unassembled WGS sequence"/>
</dbReference>
<dbReference type="GO" id="GO:0008061">
    <property type="term" value="F:chitin binding"/>
    <property type="evidence" value="ECO:0007669"/>
    <property type="project" value="InterPro"/>
</dbReference>
<feature type="region of interest" description="Disordered" evidence="1">
    <location>
        <begin position="1"/>
        <end position="34"/>
    </location>
</feature>
<dbReference type="PANTHER" id="PTHR22933:SF43">
    <property type="entry name" value="LP10131P"/>
    <property type="match status" value="1"/>
</dbReference>
<dbReference type="SMART" id="SM00494">
    <property type="entry name" value="ChtBD2"/>
    <property type="match status" value="1"/>
</dbReference>
<dbReference type="PROSITE" id="PS50940">
    <property type="entry name" value="CHIT_BIND_II"/>
    <property type="match status" value="1"/>
</dbReference>
<keyword evidence="4" id="KW-1185">Reference proteome</keyword>
<dbReference type="OrthoDB" id="513400at2759"/>
<evidence type="ECO:0000256" key="1">
    <source>
        <dbReference type="SAM" id="MobiDB-lite"/>
    </source>
</evidence>
<feature type="domain" description="Chitin-binding type-2" evidence="2">
    <location>
        <begin position="87"/>
        <end position="154"/>
    </location>
</feature>
<dbReference type="SUPFAM" id="SSF57625">
    <property type="entry name" value="Invertebrate chitin-binding proteins"/>
    <property type="match status" value="1"/>
</dbReference>
<dbReference type="Gene3D" id="2.170.140.10">
    <property type="entry name" value="Chitin binding domain"/>
    <property type="match status" value="1"/>
</dbReference>
<protein>
    <recommendedName>
        <fullName evidence="2">Chitin-binding type-2 domain-containing protein</fullName>
    </recommendedName>
</protein>
<sequence length="173" mass="18546">MDFQSGSPSTSGFQSGSPSTSGFQSGSNLDPPTLMDSSSTNGFGLLSGSVSNIGAQFGSNTEEVFGEFEPLNLPADASNILGRISTSFTCADRPYGYYADQENSCRVFHICYPALFANGAVETSQYSFLCGEGSVFDQKTLTCVPETDAVPCQESSSYFYTNEQFGRPEDKRI</sequence>